<dbReference type="EMBL" id="NMUH01001797">
    <property type="protein sequence ID" value="MQL95468.1"/>
    <property type="molecule type" value="Genomic_DNA"/>
</dbReference>
<protein>
    <submittedName>
        <fullName evidence="3">Uncharacterized protein</fullName>
    </submittedName>
</protein>
<dbReference type="AlphaFoldDB" id="A0A843VGF2"/>
<sequence length="517" mass="57140">MTGVALGVPDATVIRVESVRRVLVAPGLPVAFLKRPVNGSRKFFVVLRCEEEGRAWCRGIVDLAWSEEEVANHREGPHWGSFFVKAVRRGFVVLPRLFARCLALEGLSRSEVVSIAWDPYPREPSREVSGLRVCSSWQPTGRTLKLRGKRGLDSGAESFVELSCLGLGRRGSRSAFLAQTRQSLVSLPLSALVPEPRRGVRREAAAWLGCGVASHGGYSLAVPSFRGRRWSGLGQTRASGGSRFGVLSVPWSRSWVPARDGTGVCSFLTWRCVRGPGWFYLWALDLVEFLLLRPVRDWALGVAFWLPPRSGLRLHVRRVSRAGRPVDVNNGKAMAAYVAFLSRRKEREEGDFSDLLDLLAHHWRKQAKSTRSSGALAGWRTRRSDSLVEILPIGVCPGVGIIVFVIPWWYLVVAEVCGVTFHILCFTRLRLALLLLSLLGLALHAGLPAEAYYWGTTEKLSADCLLPQDAAVTGTLPSSYPTTEKEVHISSATPSSPLGKSDGDYHTHEERNEEEQE</sequence>
<accession>A0A843VGF2</accession>
<keyword evidence="2" id="KW-0812">Transmembrane</keyword>
<organism evidence="3 4">
    <name type="scientific">Colocasia esculenta</name>
    <name type="common">Wild taro</name>
    <name type="synonym">Arum esculentum</name>
    <dbReference type="NCBI Taxonomy" id="4460"/>
    <lineage>
        <taxon>Eukaryota</taxon>
        <taxon>Viridiplantae</taxon>
        <taxon>Streptophyta</taxon>
        <taxon>Embryophyta</taxon>
        <taxon>Tracheophyta</taxon>
        <taxon>Spermatophyta</taxon>
        <taxon>Magnoliopsida</taxon>
        <taxon>Liliopsida</taxon>
        <taxon>Araceae</taxon>
        <taxon>Aroideae</taxon>
        <taxon>Colocasieae</taxon>
        <taxon>Colocasia</taxon>
    </lineage>
</organism>
<feature type="transmembrane region" description="Helical" evidence="2">
    <location>
        <begin position="390"/>
        <end position="411"/>
    </location>
</feature>
<evidence type="ECO:0000256" key="1">
    <source>
        <dbReference type="SAM" id="MobiDB-lite"/>
    </source>
</evidence>
<comment type="caution">
    <text evidence="3">The sequence shown here is derived from an EMBL/GenBank/DDBJ whole genome shotgun (WGS) entry which is preliminary data.</text>
</comment>
<gene>
    <name evidence="3" type="ORF">Taro_028138</name>
</gene>
<keyword evidence="2" id="KW-0472">Membrane</keyword>
<evidence type="ECO:0000313" key="4">
    <source>
        <dbReference type="Proteomes" id="UP000652761"/>
    </source>
</evidence>
<feature type="transmembrane region" description="Helical" evidence="2">
    <location>
        <begin position="431"/>
        <end position="453"/>
    </location>
</feature>
<keyword evidence="2" id="KW-1133">Transmembrane helix</keyword>
<dbReference type="Proteomes" id="UP000652761">
    <property type="component" value="Unassembled WGS sequence"/>
</dbReference>
<evidence type="ECO:0000256" key="2">
    <source>
        <dbReference type="SAM" id="Phobius"/>
    </source>
</evidence>
<keyword evidence="4" id="KW-1185">Reference proteome</keyword>
<proteinExistence type="predicted"/>
<evidence type="ECO:0000313" key="3">
    <source>
        <dbReference type="EMBL" id="MQL95468.1"/>
    </source>
</evidence>
<name>A0A843VGF2_COLES</name>
<feature type="compositionally biased region" description="Basic and acidic residues" evidence="1">
    <location>
        <begin position="501"/>
        <end position="511"/>
    </location>
</feature>
<reference evidence="3" key="1">
    <citation type="submission" date="2017-07" db="EMBL/GenBank/DDBJ databases">
        <title>Taro Niue Genome Assembly and Annotation.</title>
        <authorList>
            <person name="Atibalentja N."/>
            <person name="Keating K."/>
            <person name="Fields C.J."/>
        </authorList>
    </citation>
    <scope>NUCLEOTIDE SEQUENCE</scope>
    <source>
        <strain evidence="3">Niue_2</strain>
        <tissue evidence="3">Leaf</tissue>
    </source>
</reference>
<feature type="region of interest" description="Disordered" evidence="1">
    <location>
        <begin position="477"/>
        <end position="517"/>
    </location>
</feature>